<dbReference type="Pfam" id="PF14540">
    <property type="entry name" value="NTF-like"/>
    <property type="match status" value="1"/>
</dbReference>
<evidence type="ECO:0000259" key="1">
    <source>
        <dbReference type="Pfam" id="PF14540"/>
    </source>
</evidence>
<sequence length="288" mass="33999">MEQYLRSIYQHHASNSDVLGILILEKTKPDSPITDNFDVVLLIIVQEAEKTWNVKHYEFADKTCALHIVTEELLMEWIDTSGYRNAVEWIIYGRIIFDRNEFFNNLKATLQSFPDDKRNLRKIMEFGKLIKSYNEAKELFEAGEYMDTNSKILYSLHYLARLAVIEKGYYPEVTVWSQVKQIDIEVYKLYEEFIESKEELKKRVQLMLIAMDYVIKARANMAVKHLLDMMHTKNEWYYGELKALPKLQPYSLDLSAIITYLVDKNMLITATEQTKGEGVYHRKYMVSK</sequence>
<reference evidence="5" key="1">
    <citation type="submission" date="2016-11" db="EMBL/GenBank/DDBJ databases">
        <authorList>
            <person name="Varghese N."/>
            <person name="Submissions S."/>
        </authorList>
    </citation>
    <scope>NUCLEOTIDE SEQUENCE [LARGE SCALE GENOMIC DNA]</scope>
    <source>
        <strain evidence="5">CGMCC 1.6496</strain>
    </source>
</reference>
<dbReference type="RefSeq" id="WP_073011420.1">
    <property type="nucleotide sequence ID" value="NZ_FQXD01000014.1"/>
</dbReference>
<dbReference type="EMBL" id="FQXD01000014">
    <property type="protein sequence ID" value="SHH81864.1"/>
    <property type="molecule type" value="Genomic_DNA"/>
</dbReference>
<evidence type="ECO:0000259" key="3">
    <source>
        <dbReference type="Pfam" id="PF22339"/>
    </source>
</evidence>
<keyword evidence="5" id="KW-1185">Reference proteome</keyword>
<dbReference type="GO" id="GO:0016740">
    <property type="term" value="F:transferase activity"/>
    <property type="evidence" value="ECO:0007669"/>
    <property type="project" value="UniProtKB-KW"/>
</dbReference>
<keyword evidence="4" id="KW-0808">Transferase</keyword>
<gene>
    <name evidence="4" type="ORF">SAMN05421807_114110</name>
</gene>
<dbReference type="Gene3D" id="1.10.10.10">
    <property type="entry name" value="Winged helix-like DNA-binding domain superfamily/Winged helix DNA-binding domain"/>
    <property type="match status" value="1"/>
</dbReference>
<dbReference type="Gene3D" id="1.20.120.330">
    <property type="entry name" value="Nucleotidyltransferases domain 2"/>
    <property type="match status" value="1"/>
</dbReference>
<dbReference type="InterPro" id="IPR054515">
    <property type="entry name" value="YgxA-like_substrate-bd"/>
</dbReference>
<dbReference type="Pfam" id="PF22339">
    <property type="entry name" value="YgxA-like_sub_bind"/>
    <property type="match status" value="1"/>
</dbReference>
<dbReference type="InterPro" id="IPR041143">
    <property type="entry name" value="YgxA_HTH"/>
</dbReference>
<feature type="domain" description="Nucleotidyltransferase-like" evidence="1">
    <location>
        <begin position="1"/>
        <end position="118"/>
    </location>
</feature>
<dbReference type="OrthoDB" id="2350973at2"/>
<dbReference type="InterPro" id="IPR043519">
    <property type="entry name" value="NT_sf"/>
</dbReference>
<dbReference type="Proteomes" id="UP000184079">
    <property type="component" value="Unassembled WGS sequence"/>
</dbReference>
<organism evidence="4 5">
    <name type="scientific">Virgibacillus chiguensis</name>
    <dbReference type="NCBI Taxonomy" id="411959"/>
    <lineage>
        <taxon>Bacteria</taxon>
        <taxon>Bacillati</taxon>
        <taxon>Bacillota</taxon>
        <taxon>Bacilli</taxon>
        <taxon>Bacillales</taxon>
        <taxon>Bacillaceae</taxon>
        <taxon>Virgibacillus</taxon>
    </lineage>
</organism>
<name>A0A1M5W3U8_9BACI</name>
<evidence type="ECO:0000259" key="2">
    <source>
        <dbReference type="Pfam" id="PF18576"/>
    </source>
</evidence>
<evidence type="ECO:0000313" key="5">
    <source>
        <dbReference type="Proteomes" id="UP000184079"/>
    </source>
</evidence>
<dbReference type="InterPro" id="IPR029348">
    <property type="entry name" value="NTF-like"/>
</dbReference>
<dbReference type="Pfam" id="PF18576">
    <property type="entry name" value="HTH_52"/>
    <property type="match status" value="1"/>
</dbReference>
<feature type="domain" description="YgxA-like helix-turn-helix" evidence="2">
    <location>
        <begin position="224"/>
        <end position="286"/>
    </location>
</feature>
<dbReference type="AlphaFoldDB" id="A0A1M5W3U8"/>
<dbReference type="Gene3D" id="3.30.460.10">
    <property type="entry name" value="Beta Polymerase, domain 2"/>
    <property type="match status" value="1"/>
</dbReference>
<feature type="domain" description="YgxA-like substrate binding" evidence="3">
    <location>
        <begin position="120"/>
        <end position="217"/>
    </location>
</feature>
<accession>A0A1M5W3U8</accession>
<protein>
    <submittedName>
        <fullName evidence="4">Nucleotidyltransferase-like</fullName>
    </submittedName>
</protein>
<evidence type="ECO:0000313" key="4">
    <source>
        <dbReference type="EMBL" id="SHH81864.1"/>
    </source>
</evidence>
<dbReference type="InterPro" id="IPR036388">
    <property type="entry name" value="WH-like_DNA-bd_sf"/>
</dbReference>
<proteinExistence type="predicted"/>